<organism evidence="7 8">
    <name type="scientific">Halomonas dongshanensis</name>
    <dbReference type="NCBI Taxonomy" id="2890835"/>
    <lineage>
        <taxon>Bacteria</taxon>
        <taxon>Pseudomonadati</taxon>
        <taxon>Pseudomonadota</taxon>
        <taxon>Gammaproteobacteria</taxon>
        <taxon>Oceanospirillales</taxon>
        <taxon>Halomonadaceae</taxon>
        <taxon>Halomonas</taxon>
    </lineage>
</organism>
<dbReference type="RefSeq" id="WP_259035549.1">
    <property type="nucleotide sequence ID" value="NZ_JAJISC010000003.1"/>
</dbReference>
<evidence type="ECO:0000313" key="8">
    <source>
        <dbReference type="Proteomes" id="UP001165542"/>
    </source>
</evidence>
<dbReference type="InterPro" id="IPR050833">
    <property type="entry name" value="Poly_Biosynth_Transport"/>
</dbReference>
<keyword evidence="5 6" id="KW-0472">Membrane</keyword>
<dbReference type="Proteomes" id="UP001165542">
    <property type="component" value="Unassembled WGS sequence"/>
</dbReference>
<gene>
    <name evidence="7" type="ORF">LLY24_06830</name>
</gene>
<feature type="transmembrane region" description="Helical" evidence="6">
    <location>
        <begin position="128"/>
        <end position="146"/>
    </location>
</feature>
<evidence type="ECO:0000256" key="4">
    <source>
        <dbReference type="ARBA" id="ARBA00022989"/>
    </source>
</evidence>
<keyword evidence="8" id="KW-1185">Reference proteome</keyword>
<comment type="subcellular location">
    <subcellularLocation>
        <location evidence="1">Cell membrane</location>
        <topology evidence="1">Multi-pass membrane protein</topology>
    </subcellularLocation>
</comment>
<dbReference type="InterPro" id="IPR002797">
    <property type="entry name" value="Polysacc_synth"/>
</dbReference>
<accession>A0ABT2EBS6</accession>
<feature type="transmembrane region" description="Helical" evidence="6">
    <location>
        <begin position="41"/>
        <end position="60"/>
    </location>
</feature>
<evidence type="ECO:0000256" key="5">
    <source>
        <dbReference type="ARBA" id="ARBA00023136"/>
    </source>
</evidence>
<evidence type="ECO:0000313" key="7">
    <source>
        <dbReference type="EMBL" id="MCS2609032.1"/>
    </source>
</evidence>
<keyword evidence="2" id="KW-1003">Cell membrane</keyword>
<feature type="transmembrane region" description="Helical" evidence="6">
    <location>
        <begin position="90"/>
        <end position="116"/>
    </location>
</feature>
<comment type="caution">
    <text evidence="7">The sequence shown here is derived from an EMBL/GenBank/DDBJ whole genome shotgun (WGS) entry which is preliminary data.</text>
</comment>
<feature type="transmembrane region" description="Helical" evidence="6">
    <location>
        <begin position="402"/>
        <end position="420"/>
    </location>
</feature>
<feature type="transmembrane region" description="Helical" evidence="6">
    <location>
        <begin position="231"/>
        <end position="255"/>
    </location>
</feature>
<feature type="transmembrane region" description="Helical" evidence="6">
    <location>
        <begin position="377"/>
        <end position="396"/>
    </location>
</feature>
<dbReference type="Pfam" id="PF01943">
    <property type="entry name" value="Polysacc_synt"/>
    <property type="match status" value="1"/>
</dbReference>
<evidence type="ECO:0000256" key="2">
    <source>
        <dbReference type="ARBA" id="ARBA00022475"/>
    </source>
</evidence>
<feature type="transmembrane region" description="Helical" evidence="6">
    <location>
        <begin position="343"/>
        <end position="365"/>
    </location>
</feature>
<feature type="transmembrane region" description="Helical" evidence="6">
    <location>
        <begin position="184"/>
        <end position="210"/>
    </location>
</feature>
<dbReference type="PANTHER" id="PTHR30250">
    <property type="entry name" value="PST FAMILY PREDICTED COLANIC ACID TRANSPORTER"/>
    <property type="match status" value="1"/>
</dbReference>
<keyword evidence="3 6" id="KW-0812">Transmembrane</keyword>
<proteinExistence type="predicted"/>
<keyword evidence="4 6" id="KW-1133">Transmembrane helix</keyword>
<dbReference type="PANTHER" id="PTHR30250:SF11">
    <property type="entry name" value="O-ANTIGEN TRANSPORTER-RELATED"/>
    <property type="match status" value="1"/>
</dbReference>
<feature type="transmembrane region" description="Helical" evidence="6">
    <location>
        <begin position="12"/>
        <end position="35"/>
    </location>
</feature>
<feature type="transmembrane region" description="Helical" evidence="6">
    <location>
        <begin position="158"/>
        <end position="178"/>
    </location>
</feature>
<protein>
    <submittedName>
        <fullName evidence="7">Oligosaccharide flippase family protein</fullName>
    </submittedName>
</protein>
<reference evidence="7" key="1">
    <citation type="submission" date="2021-11" db="EMBL/GenBank/DDBJ databases">
        <title>Halomonas sp., isolated from a coastal aquaculture zone in Dongshan Bay.</title>
        <authorList>
            <person name="Lin W."/>
        </authorList>
    </citation>
    <scope>NUCLEOTIDE SEQUENCE</scope>
    <source>
        <strain evidence="7">Yzlin-01</strain>
    </source>
</reference>
<evidence type="ECO:0000256" key="3">
    <source>
        <dbReference type="ARBA" id="ARBA00022692"/>
    </source>
</evidence>
<name>A0ABT2EBS6_9GAMM</name>
<sequence>MILSFIFKNQLLSTFAARGMAAGGTFLLSYVLATFVDLKEFGAFMLCLSIMIGIQVFTSLGTDRATLKYMGIATANDNRREVKWIYHRGFWVNMAASLVVSTLLFFWAAEIAALLFTNVEKGAHALRITALLSPLYSIIYLCNFILKGWGKANVSCLFEIGSISIILSLFIVGISLFSNVVLTASYLMALLGSLLVLYLVIGLWAVMRVYGSSGLSDDRKISFSRGFYQSLPDFLLVGIIFYYIQWGASVVLGVFHSEEQVAIFSLGLRLAMIIGFILTVYDSILGPKFSRLYHENNHTELRRLAKKSTLQMSLFSALPAFIFLLWPEWILSFFGNDYQGAAGVLRVLVLAQVINVFTGSVVLLLLMVDRQRLARNLLLLSVVVGGGVALILTPFYGAMGAALSLLVCLTVHNVLAVYVVKRDLGFLMMDWRGAYVRH</sequence>
<feature type="transmembrane region" description="Helical" evidence="6">
    <location>
        <begin position="312"/>
        <end position="331"/>
    </location>
</feature>
<feature type="transmembrane region" description="Helical" evidence="6">
    <location>
        <begin position="261"/>
        <end position="281"/>
    </location>
</feature>
<dbReference type="EMBL" id="JAJISC010000003">
    <property type="protein sequence ID" value="MCS2609032.1"/>
    <property type="molecule type" value="Genomic_DNA"/>
</dbReference>
<evidence type="ECO:0000256" key="6">
    <source>
        <dbReference type="SAM" id="Phobius"/>
    </source>
</evidence>
<evidence type="ECO:0000256" key="1">
    <source>
        <dbReference type="ARBA" id="ARBA00004651"/>
    </source>
</evidence>